<sequence>MKKLLTLLAVILLTIVISASGFYFWASSPGLDVSEYAQLKNLSLAKESPDSTWTIVTYNIGYLSGMTNNLPYRKNQKFFEENMSQVVKALGSHSIDILALQEIDFHANRSYFVKQDEVLMQQLSLPQGALAVNWDKNYVPFPYFPFEVHFGRLVSGQAILSNNPIKEQKRIVLERPYKHPFYYDAFYIDRLAQVCTVQLNGEEVIVMNIHLEAFDQETRRRQSKYVLDLYKKYQDKPVLLVGDFNSDPHQSENPTITLFLQEAGLKSAVPVEASKNLNLCTYPSDNPNEHIDFIFYNQYIQALDWKVLKGTHTASDHLPVLMNFRLNNNKALSQIHNESRL</sequence>
<evidence type="ECO:0000313" key="3">
    <source>
        <dbReference type="Proteomes" id="UP001403385"/>
    </source>
</evidence>
<keyword evidence="2" id="KW-0378">Hydrolase</keyword>
<dbReference type="SUPFAM" id="SSF56219">
    <property type="entry name" value="DNase I-like"/>
    <property type="match status" value="1"/>
</dbReference>
<dbReference type="GO" id="GO:0004519">
    <property type="term" value="F:endonuclease activity"/>
    <property type="evidence" value="ECO:0007669"/>
    <property type="project" value="UniProtKB-KW"/>
</dbReference>
<dbReference type="Pfam" id="PF03372">
    <property type="entry name" value="Exo_endo_phos"/>
    <property type="match status" value="1"/>
</dbReference>
<comment type="caution">
    <text evidence="2">The sequence shown here is derived from an EMBL/GenBank/DDBJ whole genome shotgun (WGS) entry which is preliminary data.</text>
</comment>
<name>A0AAW9SA64_9BACT</name>
<evidence type="ECO:0000313" key="2">
    <source>
        <dbReference type="EMBL" id="MEN7549871.1"/>
    </source>
</evidence>
<dbReference type="GO" id="GO:0006506">
    <property type="term" value="P:GPI anchor biosynthetic process"/>
    <property type="evidence" value="ECO:0007669"/>
    <property type="project" value="TreeGrafter"/>
</dbReference>
<protein>
    <submittedName>
        <fullName evidence="2">Endonuclease/exonuclease/phosphatase family protein</fullName>
    </submittedName>
</protein>
<organism evidence="2 3">
    <name type="scientific">Rapidithrix thailandica</name>
    <dbReference type="NCBI Taxonomy" id="413964"/>
    <lineage>
        <taxon>Bacteria</taxon>
        <taxon>Pseudomonadati</taxon>
        <taxon>Bacteroidota</taxon>
        <taxon>Cytophagia</taxon>
        <taxon>Cytophagales</taxon>
        <taxon>Flammeovirgaceae</taxon>
        <taxon>Rapidithrix</taxon>
    </lineage>
</organism>
<keyword evidence="2" id="KW-0255">Endonuclease</keyword>
<dbReference type="GO" id="GO:0016020">
    <property type="term" value="C:membrane"/>
    <property type="evidence" value="ECO:0007669"/>
    <property type="project" value="GOC"/>
</dbReference>
<keyword evidence="2" id="KW-0540">Nuclease</keyword>
<dbReference type="InterPro" id="IPR036691">
    <property type="entry name" value="Endo/exonu/phosph_ase_sf"/>
</dbReference>
<dbReference type="PANTHER" id="PTHR14859">
    <property type="entry name" value="CALCOFLUOR WHITE HYPERSENSITIVE PROTEIN PRECURSOR"/>
    <property type="match status" value="1"/>
</dbReference>
<dbReference type="RefSeq" id="WP_346822650.1">
    <property type="nucleotide sequence ID" value="NZ_JBDKWZ010000011.1"/>
</dbReference>
<feature type="domain" description="Endonuclease/exonuclease/phosphatase" evidence="1">
    <location>
        <begin position="57"/>
        <end position="317"/>
    </location>
</feature>
<evidence type="ECO:0000259" key="1">
    <source>
        <dbReference type="Pfam" id="PF03372"/>
    </source>
</evidence>
<dbReference type="EMBL" id="JBDKWZ010000011">
    <property type="protein sequence ID" value="MEN7549871.1"/>
    <property type="molecule type" value="Genomic_DNA"/>
</dbReference>
<dbReference type="Proteomes" id="UP001403385">
    <property type="component" value="Unassembled WGS sequence"/>
</dbReference>
<accession>A0AAW9SA64</accession>
<dbReference type="PANTHER" id="PTHR14859:SF1">
    <property type="entry name" value="PGAP2-INTERACTING PROTEIN"/>
    <property type="match status" value="1"/>
</dbReference>
<proteinExistence type="predicted"/>
<dbReference type="InterPro" id="IPR005135">
    <property type="entry name" value="Endo/exonuclease/phosphatase"/>
</dbReference>
<dbReference type="InterPro" id="IPR051916">
    <property type="entry name" value="GPI-anchor_lipid_remodeler"/>
</dbReference>
<reference evidence="2 3" key="1">
    <citation type="submission" date="2024-04" db="EMBL/GenBank/DDBJ databases">
        <title>Novel genus in family Flammeovirgaceae.</title>
        <authorList>
            <person name="Nguyen T.H."/>
            <person name="Vuong T.Q."/>
            <person name="Le H."/>
            <person name="Kim S.-G."/>
        </authorList>
    </citation>
    <scope>NUCLEOTIDE SEQUENCE [LARGE SCALE GENOMIC DNA]</scope>
    <source>
        <strain evidence="2 3">JCM 23209</strain>
    </source>
</reference>
<dbReference type="AlphaFoldDB" id="A0AAW9SA64"/>
<keyword evidence="3" id="KW-1185">Reference proteome</keyword>
<dbReference type="Gene3D" id="3.60.10.10">
    <property type="entry name" value="Endonuclease/exonuclease/phosphatase"/>
    <property type="match status" value="1"/>
</dbReference>
<gene>
    <name evidence="2" type="ORF">AAG747_18240</name>
</gene>